<evidence type="ECO:0000313" key="5">
    <source>
        <dbReference type="Proteomes" id="UP000235114"/>
    </source>
</evidence>
<organism evidence="2 4">
    <name type="scientific">Bacillus canaveralius</name>
    <dbReference type="NCBI Taxonomy" id="1403243"/>
    <lineage>
        <taxon>Bacteria</taxon>
        <taxon>Bacillati</taxon>
        <taxon>Bacillota</taxon>
        <taxon>Bacilli</taxon>
        <taxon>Bacillales</taxon>
        <taxon>Bacillaceae</taxon>
        <taxon>Bacillus</taxon>
    </lineage>
</organism>
<dbReference type="AlphaFoldDB" id="A0A2N5GM39"/>
<dbReference type="OrthoDB" id="2884671at2"/>
<comment type="caution">
    <text evidence="2">The sequence shown here is derived from an EMBL/GenBank/DDBJ whole genome shotgun (WGS) entry which is preliminary data.</text>
</comment>
<dbReference type="PROSITE" id="PS50846">
    <property type="entry name" value="HMA_2"/>
    <property type="match status" value="1"/>
</dbReference>
<dbReference type="GO" id="GO:0046872">
    <property type="term" value="F:metal ion binding"/>
    <property type="evidence" value="ECO:0007669"/>
    <property type="project" value="InterPro"/>
</dbReference>
<dbReference type="InterPro" id="IPR006121">
    <property type="entry name" value="HMA_dom"/>
</dbReference>
<proteinExistence type="predicted"/>
<dbReference type="SUPFAM" id="SSF55008">
    <property type="entry name" value="HMA, heavy metal-associated domain"/>
    <property type="match status" value="1"/>
</dbReference>
<feature type="domain" description="HMA" evidence="1">
    <location>
        <begin position="2"/>
        <end position="68"/>
    </location>
</feature>
<evidence type="ECO:0000313" key="4">
    <source>
        <dbReference type="Proteomes" id="UP000234951"/>
    </source>
</evidence>
<dbReference type="RefSeq" id="WP_101577344.1">
    <property type="nucleotide sequence ID" value="NZ_PGVA01000024.1"/>
</dbReference>
<reference evidence="2 4" key="1">
    <citation type="submission" date="2017-11" db="EMBL/GenBank/DDBJ databases">
        <title>Comparitive Functional Genomics of Dry Heat Resistant strains isolated from the Viking Spacecraft.</title>
        <authorList>
            <person name="Seuylemezian A."/>
            <person name="Cooper K."/>
            <person name="Vaishampayan P."/>
        </authorList>
    </citation>
    <scope>NUCLEOTIDE SEQUENCE [LARGE SCALE GENOMIC DNA]</scope>
    <source>
        <strain evidence="2 4">M4.6</strain>
    </source>
</reference>
<gene>
    <name evidence="2" type="ORF">CU635_10640</name>
    <name evidence="3" type="ORF">CVD25_10555</name>
</gene>
<protein>
    <recommendedName>
        <fullName evidence="1">HMA domain-containing protein</fullName>
    </recommendedName>
</protein>
<keyword evidence="5" id="KW-1185">Reference proteome</keyword>
<dbReference type="EMBL" id="PGVA01000024">
    <property type="protein sequence ID" value="PLR82928.1"/>
    <property type="molecule type" value="Genomic_DNA"/>
</dbReference>
<sequence>METGVFFVKNMSNQQDANKVLNALLDVWGIGRAEVHLENHQAVFTFDKRMASYEDFQYALVDRGYQAEPVENYRVEK</sequence>
<dbReference type="InterPro" id="IPR036163">
    <property type="entry name" value="HMA_dom_sf"/>
</dbReference>
<accession>A0A2N5GM39</accession>
<evidence type="ECO:0000259" key="1">
    <source>
        <dbReference type="PROSITE" id="PS50846"/>
    </source>
</evidence>
<reference evidence="3 5" key="2">
    <citation type="submission" date="2017-12" db="EMBL/GenBank/DDBJ databases">
        <title>Comparative Functional Genomics of Dry Heat Resistant strains isolated from the Viking Spacecraft.</title>
        <authorList>
            <person name="Seuylemezian A."/>
            <person name="Cooper K."/>
            <person name="Vaishampayan P."/>
        </authorList>
    </citation>
    <scope>NUCLEOTIDE SEQUENCE [LARGE SCALE GENOMIC DNA]</scope>
    <source>
        <strain evidence="3 5">ATCC 29669</strain>
    </source>
</reference>
<dbReference type="Gene3D" id="3.30.70.100">
    <property type="match status" value="1"/>
</dbReference>
<name>A0A2N5GM39_9BACI</name>
<evidence type="ECO:0000313" key="3">
    <source>
        <dbReference type="EMBL" id="PLR97067.1"/>
    </source>
</evidence>
<dbReference type="Proteomes" id="UP000235114">
    <property type="component" value="Unassembled WGS sequence"/>
</dbReference>
<dbReference type="Proteomes" id="UP000234951">
    <property type="component" value="Unassembled WGS sequence"/>
</dbReference>
<dbReference type="EMBL" id="PGVD01000028">
    <property type="protein sequence ID" value="PLR97067.1"/>
    <property type="molecule type" value="Genomic_DNA"/>
</dbReference>
<evidence type="ECO:0000313" key="2">
    <source>
        <dbReference type="EMBL" id="PLR82928.1"/>
    </source>
</evidence>